<dbReference type="EMBL" id="CAJNOJ010000012">
    <property type="protein sequence ID" value="CAF0796266.1"/>
    <property type="molecule type" value="Genomic_DNA"/>
</dbReference>
<comment type="caution">
    <text evidence="6">The sequence shown here is derived from an EMBL/GenBank/DDBJ whole genome shotgun (WGS) entry which is preliminary data.</text>
</comment>
<proteinExistence type="predicted"/>
<evidence type="ECO:0000256" key="2">
    <source>
        <dbReference type="PROSITE-ProRule" id="PRU00176"/>
    </source>
</evidence>
<keyword evidence="1 2" id="KW-0694">RNA-binding</keyword>
<evidence type="ECO:0000313" key="5">
    <source>
        <dbReference type="EMBL" id="CAF0796266.1"/>
    </source>
</evidence>
<dbReference type="SMART" id="SM00360">
    <property type="entry name" value="RRM"/>
    <property type="match status" value="2"/>
</dbReference>
<evidence type="ECO:0000313" key="7">
    <source>
        <dbReference type="Proteomes" id="UP000663828"/>
    </source>
</evidence>
<dbReference type="InterPro" id="IPR035979">
    <property type="entry name" value="RBD_domain_sf"/>
</dbReference>
<feature type="domain" description="RRM" evidence="4">
    <location>
        <begin position="4"/>
        <end position="80"/>
    </location>
</feature>
<dbReference type="PANTHER" id="PTHR48026">
    <property type="entry name" value="HOMOLOGOUS TO DROSOPHILA SQD (SQUID) PROTEIN"/>
    <property type="match status" value="1"/>
</dbReference>
<dbReference type="AlphaFoldDB" id="A0A814DM78"/>
<gene>
    <name evidence="5" type="ORF">EDS130_LOCUS4610</name>
    <name evidence="6" type="ORF">XAT740_LOCUS10964</name>
</gene>
<dbReference type="SUPFAM" id="SSF54928">
    <property type="entry name" value="RNA-binding domain, RBD"/>
    <property type="match status" value="2"/>
</dbReference>
<evidence type="ECO:0000259" key="4">
    <source>
        <dbReference type="PROSITE" id="PS50102"/>
    </source>
</evidence>
<dbReference type="PANTHER" id="PTHR48026:SF14">
    <property type="entry name" value="HETEROGENEOUS NUCLEAR RIBONUCLEOPROTEIN A1"/>
    <property type="match status" value="1"/>
</dbReference>
<dbReference type="GO" id="GO:0000398">
    <property type="term" value="P:mRNA splicing, via spliceosome"/>
    <property type="evidence" value="ECO:0007669"/>
    <property type="project" value="TreeGrafter"/>
</dbReference>
<dbReference type="Proteomes" id="UP000663852">
    <property type="component" value="Unassembled WGS sequence"/>
</dbReference>
<dbReference type="EMBL" id="CAJNOR010000593">
    <property type="protein sequence ID" value="CAF0956777.1"/>
    <property type="molecule type" value="Genomic_DNA"/>
</dbReference>
<keyword evidence="7" id="KW-1185">Reference proteome</keyword>
<name>A0A814DM78_ADIRI</name>
<evidence type="ECO:0000256" key="3">
    <source>
        <dbReference type="SAM" id="Coils"/>
    </source>
</evidence>
<feature type="coiled-coil region" evidence="3">
    <location>
        <begin position="192"/>
        <end position="226"/>
    </location>
</feature>
<dbReference type="Gene3D" id="3.30.70.330">
    <property type="match status" value="2"/>
</dbReference>
<keyword evidence="3" id="KW-0175">Coiled coil</keyword>
<dbReference type="Proteomes" id="UP000663828">
    <property type="component" value="Unassembled WGS sequence"/>
</dbReference>
<dbReference type="InterPro" id="IPR000504">
    <property type="entry name" value="RRM_dom"/>
</dbReference>
<reference evidence="6" key="1">
    <citation type="submission" date="2021-02" db="EMBL/GenBank/DDBJ databases">
        <authorList>
            <person name="Nowell W R."/>
        </authorList>
    </citation>
    <scope>NUCLEOTIDE SEQUENCE</scope>
</reference>
<organism evidence="6 7">
    <name type="scientific">Adineta ricciae</name>
    <name type="common">Rotifer</name>
    <dbReference type="NCBI Taxonomy" id="249248"/>
    <lineage>
        <taxon>Eukaryota</taxon>
        <taxon>Metazoa</taxon>
        <taxon>Spiralia</taxon>
        <taxon>Gnathifera</taxon>
        <taxon>Rotifera</taxon>
        <taxon>Eurotatoria</taxon>
        <taxon>Bdelloidea</taxon>
        <taxon>Adinetida</taxon>
        <taxon>Adinetidae</taxon>
        <taxon>Adineta</taxon>
    </lineage>
</organism>
<protein>
    <recommendedName>
        <fullName evidence="4">RRM domain-containing protein</fullName>
    </recommendedName>
</protein>
<dbReference type="GO" id="GO:0071013">
    <property type="term" value="C:catalytic step 2 spliceosome"/>
    <property type="evidence" value="ECO:0007669"/>
    <property type="project" value="TreeGrafter"/>
</dbReference>
<evidence type="ECO:0000256" key="1">
    <source>
        <dbReference type="ARBA" id="ARBA00022884"/>
    </source>
</evidence>
<evidence type="ECO:0000313" key="6">
    <source>
        <dbReference type="EMBL" id="CAF0956777.1"/>
    </source>
</evidence>
<dbReference type="InterPro" id="IPR012677">
    <property type="entry name" value="Nucleotide-bd_a/b_plait_sf"/>
</dbReference>
<dbReference type="PROSITE" id="PS50102">
    <property type="entry name" value="RRM"/>
    <property type="match status" value="1"/>
</dbReference>
<dbReference type="GO" id="GO:0003730">
    <property type="term" value="F:mRNA 3'-UTR binding"/>
    <property type="evidence" value="ECO:0007669"/>
    <property type="project" value="TreeGrafter"/>
</dbReference>
<accession>A0A814DM78</accession>
<dbReference type="OrthoDB" id="439808at2759"/>
<sequence>MGDRHLFLGNLCHVSIECLRSHCEKYGTITDLSINRDNDNNIYHCFGFLAYQSAHSTTEFMSTRPHCLNGEEIFVKRALPRATATIPERLVVTNRLVIRQATKYEKRSLRNYFQKLGDIRKFDYNKGFIDFEDYDTVDRILLARPHYLDDRQVHVTKFIPTEQTIVDENDNDDELTSLVEEETFKIKYECLVKQFEEYKETKENEVNFLRKEIERLREELSDITQVKLDKLIKNQQSFHNQFLQHRLSTSGFTHAQMCESFLQSTTSRKRRTTEDEQNMF</sequence>